<dbReference type="Proteomes" id="UP000001194">
    <property type="component" value="Unassembled WGS sequence"/>
</dbReference>
<feature type="domain" description="Cytokinin glycosidase" evidence="1">
    <location>
        <begin position="129"/>
        <end position="374"/>
    </location>
</feature>
<dbReference type="KEGG" id="lbc:LACBIDRAFT_330576"/>
<dbReference type="Pfam" id="PF02027">
    <property type="entry name" value="RolB_RolC"/>
    <property type="match status" value="1"/>
</dbReference>
<dbReference type="AlphaFoldDB" id="B0DLR9"/>
<keyword evidence="3" id="KW-1185">Reference proteome</keyword>
<dbReference type="InParanoid" id="B0DLR9"/>
<proteinExistence type="predicted"/>
<reference evidence="2 3" key="1">
    <citation type="journal article" date="2008" name="Nature">
        <title>The genome of Laccaria bicolor provides insights into mycorrhizal symbiosis.</title>
        <authorList>
            <person name="Martin F."/>
            <person name="Aerts A."/>
            <person name="Ahren D."/>
            <person name="Brun A."/>
            <person name="Danchin E.G.J."/>
            <person name="Duchaussoy F."/>
            <person name="Gibon J."/>
            <person name="Kohler A."/>
            <person name="Lindquist E."/>
            <person name="Pereda V."/>
            <person name="Salamov A."/>
            <person name="Shapiro H.J."/>
            <person name="Wuyts J."/>
            <person name="Blaudez D."/>
            <person name="Buee M."/>
            <person name="Brokstein P."/>
            <person name="Canbaeck B."/>
            <person name="Cohen D."/>
            <person name="Courty P.E."/>
            <person name="Coutinho P.M."/>
            <person name="Delaruelle C."/>
            <person name="Detter J.C."/>
            <person name="Deveau A."/>
            <person name="DiFazio S."/>
            <person name="Duplessis S."/>
            <person name="Fraissinet-Tachet L."/>
            <person name="Lucic E."/>
            <person name="Frey-Klett P."/>
            <person name="Fourrey C."/>
            <person name="Feussner I."/>
            <person name="Gay G."/>
            <person name="Grimwood J."/>
            <person name="Hoegger P.J."/>
            <person name="Jain P."/>
            <person name="Kilaru S."/>
            <person name="Labbe J."/>
            <person name="Lin Y.C."/>
            <person name="Legue V."/>
            <person name="Le Tacon F."/>
            <person name="Marmeisse R."/>
            <person name="Melayah D."/>
            <person name="Montanini B."/>
            <person name="Muratet M."/>
            <person name="Nehls U."/>
            <person name="Niculita-Hirzel H."/>
            <person name="Oudot-Le Secq M.P."/>
            <person name="Peter M."/>
            <person name="Quesneville H."/>
            <person name="Rajashekar B."/>
            <person name="Reich M."/>
            <person name="Rouhier N."/>
            <person name="Schmutz J."/>
            <person name="Yin T."/>
            <person name="Chalot M."/>
            <person name="Henrissat B."/>
            <person name="Kuees U."/>
            <person name="Lucas S."/>
            <person name="Van de Peer Y."/>
            <person name="Podila G.K."/>
            <person name="Polle A."/>
            <person name="Pukkila P.J."/>
            <person name="Richardson P.M."/>
            <person name="Rouze P."/>
            <person name="Sanders I.R."/>
            <person name="Stajich J.E."/>
            <person name="Tunlid A."/>
            <person name="Tuskan G."/>
            <person name="Grigoriev I.V."/>
        </authorList>
    </citation>
    <scope>NUCLEOTIDE SEQUENCE [LARGE SCALE GENOMIC DNA]</scope>
    <source>
        <strain evidence="3">S238N-H82 / ATCC MYA-4686</strain>
    </source>
</reference>
<sequence length="451" mass="50844">MYAIRFSLLRFIEHSGAYPSAMEFTSQPPVLSVFVADCSLLDPPLIIDDGPQAILLKRCVSDYDKVDQTCLTNNYLNAYSDTYGLRSGGRRFRDGGHRFSLKEQRYPLLFKQHTGNMNPFRVRPSPVAPVFNSVDCTAITDPTYLEQRLVFALDDYKNHVENIRTEQLNWANSRLPFLKDAIDAPLLAKAQRIIKHKEWTPRYEPFGEKRYEPGRPQDALHEIRDVILLHAAPLFAYSSTSRVREQITNHGLHVSGGAERIYQHQRGIFPVGPYGTTIPPYRQDISQAAMRREFFDVESSLPSIGTGPAVIQNPIPTNSWIMFIPTTGFSPKGHLVFSRLDVGFRETFEHYALATPHLSPGAFLPYDIVAFGNTLIPEEIPGTQIVRANTGELRVSITTTPEPPLALYEALDVHEADFFFVPFYAIGAKPYAGICVKRVSTRGSNQYVGIY</sequence>
<evidence type="ECO:0000313" key="2">
    <source>
        <dbReference type="EMBL" id="EDR04342.1"/>
    </source>
</evidence>
<dbReference type="GeneID" id="6080481"/>
<name>B0DLR9_LACBS</name>
<evidence type="ECO:0000313" key="3">
    <source>
        <dbReference type="Proteomes" id="UP000001194"/>
    </source>
</evidence>
<evidence type="ECO:0000259" key="1">
    <source>
        <dbReference type="Pfam" id="PF02027"/>
    </source>
</evidence>
<protein>
    <submittedName>
        <fullName evidence="2">Predicted protein</fullName>
    </submittedName>
</protein>
<dbReference type="HOGENOM" id="CLU_607001_0_0_1"/>
<gene>
    <name evidence="2" type="ORF">LACBIDRAFT_330576</name>
</gene>
<organism evidence="3">
    <name type="scientific">Laccaria bicolor (strain S238N-H82 / ATCC MYA-4686)</name>
    <name type="common">Bicoloured deceiver</name>
    <name type="synonym">Laccaria laccata var. bicolor</name>
    <dbReference type="NCBI Taxonomy" id="486041"/>
    <lineage>
        <taxon>Eukaryota</taxon>
        <taxon>Fungi</taxon>
        <taxon>Dikarya</taxon>
        <taxon>Basidiomycota</taxon>
        <taxon>Agaricomycotina</taxon>
        <taxon>Agaricomycetes</taxon>
        <taxon>Agaricomycetidae</taxon>
        <taxon>Agaricales</taxon>
        <taxon>Agaricineae</taxon>
        <taxon>Hydnangiaceae</taxon>
        <taxon>Laccaria</taxon>
    </lineage>
</organism>
<dbReference type="OrthoDB" id="3101604at2759"/>
<dbReference type="RefSeq" id="XP_001884861.1">
    <property type="nucleotide sequence ID" value="XM_001884826.1"/>
</dbReference>
<accession>B0DLR9</accession>
<dbReference type="EMBL" id="DS547118">
    <property type="protein sequence ID" value="EDR04342.1"/>
    <property type="molecule type" value="Genomic_DNA"/>
</dbReference>
<dbReference type="InterPro" id="IPR006064">
    <property type="entry name" value="Glycosidase"/>
</dbReference>